<dbReference type="InterPro" id="IPR014231">
    <property type="entry name" value="Spore_YpjB"/>
</dbReference>
<reference evidence="3" key="1">
    <citation type="journal article" date="2019" name="Int. J. Syst. Evol. Microbiol.">
        <title>The Global Catalogue of Microorganisms (GCM) 10K type strain sequencing project: providing services to taxonomists for standard genome sequencing and annotation.</title>
        <authorList>
            <consortium name="The Broad Institute Genomics Platform"/>
            <consortium name="The Broad Institute Genome Sequencing Center for Infectious Disease"/>
            <person name="Wu L."/>
            <person name="Ma J."/>
        </authorList>
    </citation>
    <scope>NUCLEOTIDE SEQUENCE [LARGE SCALE GENOMIC DNA]</scope>
    <source>
        <strain evidence="3">CGMCC 1.12376</strain>
    </source>
</reference>
<dbReference type="Proteomes" id="UP001597221">
    <property type="component" value="Unassembled WGS sequence"/>
</dbReference>
<dbReference type="Pfam" id="PF09577">
    <property type="entry name" value="Spore_YpjB"/>
    <property type="match status" value="1"/>
</dbReference>
<gene>
    <name evidence="2" type="ORF">ACFSBH_11795</name>
</gene>
<keyword evidence="1" id="KW-1133">Transmembrane helix</keyword>
<evidence type="ECO:0000313" key="2">
    <source>
        <dbReference type="EMBL" id="MFD1608341.1"/>
    </source>
</evidence>
<name>A0ABW4HSL0_9BACI</name>
<evidence type="ECO:0000313" key="3">
    <source>
        <dbReference type="Proteomes" id="UP001597221"/>
    </source>
</evidence>
<comment type="caution">
    <text evidence="2">The sequence shown here is derived from an EMBL/GenBank/DDBJ whole genome shotgun (WGS) entry which is preliminary data.</text>
</comment>
<dbReference type="EMBL" id="JBHUDE010000049">
    <property type="protein sequence ID" value="MFD1608341.1"/>
    <property type="molecule type" value="Genomic_DNA"/>
</dbReference>
<dbReference type="RefSeq" id="WP_379597644.1">
    <property type="nucleotide sequence ID" value="NZ_JBHUDE010000049.1"/>
</dbReference>
<keyword evidence="1" id="KW-0812">Transmembrane</keyword>
<proteinExistence type="predicted"/>
<evidence type="ECO:0000256" key="1">
    <source>
        <dbReference type="SAM" id="Phobius"/>
    </source>
</evidence>
<keyword evidence="3" id="KW-1185">Reference proteome</keyword>
<protein>
    <submittedName>
        <fullName evidence="2">Sporulation protein YpjB</fullName>
    </submittedName>
</protein>
<organism evidence="2 3">
    <name type="scientific">Oceanobacillus luteolus</name>
    <dbReference type="NCBI Taxonomy" id="1274358"/>
    <lineage>
        <taxon>Bacteria</taxon>
        <taxon>Bacillati</taxon>
        <taxon>Bacillota</taxon>
        <taxon>Bacilli</taxon>
        <taxon>Bacillales</taxon>
        <taxon>Bacillaceae</taxon>
        <taxon>Oceanobacillus</taxon>
    </lineage>
</organism>
<accession>A0ABW4HSL0</accession>
<keyword evidence="1" id="KW-0472">Membrane</keyword>
<sequence>MKIGEVTKMGMTSALLLMVSSAIGTFILSSSANAFTFPNWLFTNAELVPLLPALLIVGGFIILTLSYVSWRKYKGEKQNKQERKERSGTN</sequence>
<feature type="transmembrane region" description="Helical" evidence="1">
    <location>
        <begin position="50"/>
        <end position="70"/>
    </location>
</feature>